<dbReference type="GO" id="GO:0070402">
    <property type="term" value="F:NADPH binding"/>
    <property type="evidence" value="ECO:0007669"/>
    <property type="project" value="TreeGrafter"/>
</dbReference>
<comment type="caution">
    <text evidence="4">The sequence shown here is derived from an EMBL/GenBank/DDBJ whole genome shotgun (WGS) entry which is preliminary data.</text>
</comment>
<dbReference type="InterPro" id="IPR011032">
    <property type="entry name" value="GroES-like_sf"/>
</dbReference>
<sequence length="328" mass="35063">MKAVVLEEFGGPEVLTIREIPDPIAGPDEVRIRVSATALNRADLLERQGRYAMPGNKPRYQIPGLEVSGVVDQVGERVVAYRPGDRVMALLSGGGYAEYAVSPERLTMPVPVGIDIINAAAIPEAFLTAFDALFTQGGAGPGSRVLVHAGASGVGSAAIQLAHQFHMSVVTTVGSQIKLEAARAFGADHVVNYRHEPFADAVLDWSQGRGVDVILDLVGQSYFADNLRVLSHDGTLVVIGTLSGTATTLDLGIVLGNRLKIQGTTLRSRAVEKKMALIQRFLKEAWPLLDRGLIAPVIDSTYDLADIAEAHRYLVSNQNIGKVLVRVG</sequence>
<gene>
    <name evidence="4" type="ORF">C7B45_16885</name>
</gene>
<dbReference type="EMBL" id="PXYV01000094">
    <property type="protein sequence ID" value="PSR20031.1"/>
    <property type="molecule type" value="Genomic_DNA"/>
</dbReference>
<evidence type="ECO:0000256" key="2">
    <source>
        <dbReference type="ARBA" id="ARBA00023002"/>
    </source>
</evidence>
<evidence type="ECO:0000313" key="5">
    <source>
        <dbReference type="Proteomes" id="UP000241848"/>
    </source>
</evidence>
<evidence type="ECO:0000256" key="1">
    <source>
        <dbReference type="ARBA" id="ARBA00022857"/>
    </source>
</evidence>
<dbReference type="Gene3D" id="3.40.50.720">
    <property type="entry name" value="NAD(P)-binding Rossmann-like Domain"/>
    <property type="match status" value="1"/>
</dbReference>
<dbReference type="GO" id="GO:0016651">
    <property type="term" value="F:oxidoreductase activity, acting on NAD(P)H"/>
    <property type="evidence" value="ECO:0007669"/>
    <property type="project" value="TreeGrafter"/>
</dbReference>
<proteinExistence type="predicted"/>
<dbReference type="InterPro" id="IPR036291">
    <property type="entry name" value="NAD(P)-bd_dom_sf"/>
</dbReference>
<dbReference type="PANTHER" id="PTHR48106">
    <property type="entry name" value="QUINONE OXIDOREDUCTASE PIG3-RELATED"/>
    <property type="match status" value="1"/>
</dbReference>
<protein>
    <submittedName>
        <fullName evidence="4">NADPH quinone oxidoreductase</fullName>
    </submittedName>
</protein>
<dbReference type="PANTHER" id="PTHR48106:SF18">
    <property type="entry name" value="QUINONE OXIDOREDUCTASE PIG3"/>
    <property type="match status" value="1"/>
</dbReference>
<evidence type="ECO:0000259" key="3">
    <source>
        <dbReference type="SMART" id="SM00829"/>
    </source>
</evidence>
<evidence type="ECO:0000313" key="4">
    <source>
        <dbReference type="EMBL" id="PSR20031.1"/>
    </source>
</evidence>
<dbReference type="InterPro" id="IPR014189">
    <property type="entry name" value="Quinone_OxRdtase_PIG3"/>
</dbReference>
<dbReference type="Proteomes" id="UP000241848">
    <property type="component" value="Unassembled WGS sequence"/>
</dbReference>
<keyword evidence="1" id="KW-0521">NADP</keyword>
<reference evidence="4 5" key="1">
    <citation type="journal article" date="2014" name="BMC Genomics">
        <title>Comparison of environmental and isolate Sulfobacillus genomes reveals diverse carbon, sulfur, nitrogen, and hydrogen metabolisms.</title>
        <authorList>
            <person name="Justice N.B."/>
            <person name="Norman A."/>
            <person name="Brown C.T."/>
            <person name="Singh A."/>
            <person name="Thomas B.C."/>
            <person name="Banfield J.F."/>
        </authorList>
    </citation>
    <scope>NUCLEOTIDE SEQUENCE [LARGE SCALE GENOMIC DNA]</scope>
    <source>
        <strain evidence="4">AMDSBA3</strain>
    </source>
</reference>
<name>A0A2T2WCR8_9FIRM</name>
<dbReference type="SUPFAM" id="SSF50129">
    <property type="entry name" value="GroES-like"/>
    <property type="match status" value="1"/>
</dbReference>
<dbReference type="NCBIfam" id="TIGR02824">
    <property type="entry name" value="quinone_pig3"/>
    <property type="match status" value="1"/>
</dbReference>
<dbReference type="InterPro" id="IPR020843">
    <property type="entry name" value="ER"/>
</dbReference>
<organism evidence="4 5">
    <name type="scientific">Sulfobacillus acidophilus</name>
    <dbReference type="NCBI Taxonomy" id="53633"/>
    <lineage>
        <taxon>Bacteria</taxon>
        <taxon>Bacillati</taxon>
        <taxon>Bacillota</taxon>
        <taxon>Clostridia</taxon>
        <taxon>Eubacteriales</taxon>
        <taxon>Clostridiales Family XVII. Incertae Sedis</taxon>
        <taxon>Sulfobacillus</taxon>
    </lineage>
</organism>
<dbReference type="SUPFAM" id="SSF51735">
    <property type="entry name" value="NAD(P)-binding Rossmann-fold domains"/>
    <property type="match status" value="1"/>
</dbReference>
<accession>A0A2T2WCR8</accession>
<feature type="domain" description="Enoyl reductase (ER)" evidence="3">
    <location>
        <begin position="10"/>
        <end position="325"/>
    </location>
</feature>
<dbReference type="AlphaFoldDB" id="A0A2T2WCR8"/>
<dbReference type="Gene3D" id="3.90.180.10">
    <property type="entry name" value="Medium-chain alcohol dehydrogenases, catalytic domain"/>
    <property type="match status" value="1"/>
</dbReference>
<dbReference type="Pfam" id="PF13602">
    <property type="entry name" value="ADH_zinc_N_2"/>
    <property type="match status" value="1"/>
</dbReference>
<dbReference type="Pfam" id="PF08240">
    <property type="entry name" value="ADH_N"/>
    <property type="match status" value="1"/>
</dbReference>
<keyword evidence="2" id="KW-0560">Oxidoreductase</keyword>
<dbReference type="CDD" id="cd05276">
    <property type="entry name" value="p53_inducible_oxidoreductase"/>
    <property type="match status" value="1"/>
</dbReference>
<dbReference type="SMART" id="SM00829">
    <property type="entry name" value="PKS_ER"/>
    <property type="match status" value="1"/>
</dbReference>
<dbReference type="InterPro" id="IPR013154">
    <property type="entry name" value="ADH-like_N"/>
</dbReference>